<evidence type="ECO:0000256" key="5">
    <source>
        <dbReference type="ARBA" id="ARBA00022692"/>
    </source>
</evidence>
<accession>A0AAU7Z039</accession>
<feature type="transmembrane region" description="Helical" evidence="8">
    <location>
        <begin position="407"/>
        <end position="423"/>
    </location>
</feature>
<feature type="transmembrane region" description="Helical" evidence="8">
    <location>
        <begin position="76"/>
        <end position="99"/>
    </location>
</feature>
<keyword evidence="5 8" id="KW-0812">Transmembrane</keyword>
<dbReference type="GO" id="GO:0016763">
    <property type="term" value="F:pentosyltransferase activity"/>
    <property type="evidence" value="ECO:0007669"/>
    <property type="project" value="TreeGrafter"/>
</dbReference>
<evidence type="ECO:0000256" key="6">
    <source>
        <dbReference type="ARBA" id="ARBA00022989"/>
    </source>
</evidence>
<comment type="subcellular location">
    <subcellularLocation>
        <location evidence="1">Cell membrane</location>
        <topology evidence="1">Multi-pass membrane protein</topology>
    </subcellularLocation>
</comment>
<feature type="transmembrane region" description="Helical" evidence="8">
    <location>
        <begin position="137"/>
        <end position="154"/>
    </location>
</feature>
<evidence type="ECO:0000256" key="3">
    <source>
        <dbReference type="ARBA" id="ARBA00022676"/>
    </source>
</evidence>
<evidence type="ECO:0000256" key="2">
    <source>
        <dbReference type="ARBA" id="ARBA00022475"/>
    </source>
</evidence>
<dbReference type="RefSeq" id="WP_353072128.1">
    <property type="nucleotide sequence ID" value="NZ_CP132938.1"/>
</dbReference>
<keyword evidence="6 8" id="KW-1133">Transmembrane helix</keyword>
<proteinExistence type="predicted"/>
<evidence type="ECO:0000313" key="9">
    <source>
        <dbReference type="EMBL" id="XCB22132.1"/>
    </source>
</evidence>
<dbReference type="EMBL" id="CP132938">
    <property type="protein sequence ID" value="XCB22132.1"/>
    <property type="molecule type" value="Genomic_DNA"/>
</dbReference>
<sequence>MFVRIRHILFGPILCGISLALAILVSHPVAEMGLDDDWSYIWSANALATTGHIIYNGWATAILGWQLYMGALFMRLFGFSFFIARVSVLIIAISTVVLIQRLLRRLGMSDWNATIGTLTIALSPVLLSVAFSFMSDVPGFFCIVLCFYSCTRAIQTSSTRKTIGWLVFATISNIAGGTVRQIAWLGALLVVPSTAWHLRRRSGVAIVALALWMLSVGAISWAMHWFNQQPYSLTDALVHPPHGQLKGVLRNIALRNTLAVSLFVLPVIAGFILKLPLHDRWTRFQAIFLFILSIVVGFCGLLFRKQINLELEITNGTVMNRGLTSGSGILGRQPDMLPYEFRMLLTLLLIASLLGFILFCLNASKIKGPDWEGKNRFTWSSTGALFVPYTVAYIFLLVTRTNIFDRYLIPLILVAVAGLLRLYEQKIGGRLPSLTVGLILMFGAFGVCELHDLYARNRAVLDITNEILSTGVTRSEIRGGFEYDAWTQLQNSGYVNDPRLIVPTGAYRVFPMQPGLSTACQSWFSDLMPSLNIRFALAFDQTTCYTSSSFRAVSYNAWLPPHNRTLYVQKIP</sequence>
<feature type="transmembrane region" description="Helical" evidence="8">
    <location>
        <begin position="203"/>
        <end position="223"/>
    </location>
</feature>
<evidence type="ECO:0000256" key="1">
    <source>
        <dbReference type="ARBA" id="ARBA00004651"/>
    </source>
</evidence>
<name>A0AAU7Z039_9BACT</name>
<feature type="transmembrane region" description="Helical" evidence="8">
    <location>
        <begin position="376"/>
        <end position="398"/>
    </location>
</feature>
<dbReference type="EC" id="2.4.-.-" evidence="9"/>
<feature type="transmembrane region" description="Helical" evidence="8">
    <location>
        <begin position="429"/>
        <end position="448"/>
    </location>
</feature>
<dbReference type="KEGG" id="tgi:RBB81_21540"/>
<feature type="transmembrane region" description="Helical" evidence="8">
    <location>
        <begin position="7"/>
        <end position="30"/>
    </location>
</feature>
<keyword evidence="3 9" id="KW-0328">Glycosyltransferase</keyword>
<reference evidence="9" key="1">
    <citation type="submission" date="2023-08" db="EMBL/GenBank/DDBJ databases">
        <authorList>
            <person name="Messyasz A."/>
            <person name="Mannisto M.K."/>
            <person name="Kerkhof L.J."/>
            <person name="Haggblom M."/>
        </authorList>
    </citation>
    <scope>NUCLEOTIDE SEQUENCE</scope>
    <source>
        <strain evidence="9">M8UP39</strain>
    </source>
</reference>
<reference evidence="9" key="2">
    <citation type="journal article" date="2024" name="Environ. Microbiol.">
        <title>Genome analysis and description of Tunturibacter gen. nov. expands the diversity of Terriglobia in tundra soils.</title>
        <authorList>
            <person name="Messyasz A."/>
            <person name="Mannisto M.K."/>
            <person name="Kerkhof L.J."/>
            <person name="Haggblom M.M."/>
        </authorList>
    </citation>
    <scope>NUCLEOTIDE SEQUENCE</scope>
    <source>
        <strain evidence="9">M8UP39</strain>
    </source>
</reference>
<dbReference type="GO" id="GO:0009103">
    <property type="term" value="P:lipopolysaccharide biosynthetic process"/>
    <property type="evidence" value="ECO:0007669"/>
    <property type="project" value="UniProtKB-ARBA"/>
</dbReference>
<keyword evidence="7 8" id="KW-0472">Membrane</keyword>
<feature type="transmembrane region" description="Helical" evidence="8">
    <location>
        <begin position="343"/>
        <end position="364"/>
    </location>
</feature>
<gene>
    <name evidence="9" type="ORF">RBB81_21540</name>
</gene>
<feature type="transmembrane region" description="Helical" evidence="8">
    <location>
        <begin position="252"/>
        <end position="272"/>
    </location>
</feature>
<feature type="transmembrane region" description="Helical" evidence="8">
    <location>
        <begin position="284"/>
        <end position="303"/>
    </location>
</feature>
<dbReference type="PANTHER" id="PTHR33908:SF11">
    <property type="entry name" value="MEMBRANE PROTEIN"/>
    <property type="match status" value="1"/>
</dbReference>
<protein>
    <submittedName>
        <fullName evidence="9">Glycosyltransferase family 39 protein</fullName>
        <ecNumber evidence="9">2.4.-.-</ecNumber>
    </submittedName>
</protein>
<evidence type="ECO:0000256" key="7">
    <source>
        <dbReference type="ARBA" id="ARBA00023136"/>
    </source>
</evidence>
<organism evidence="9">
    <name type="scientific">Tunturiibacter gelidiferens</name>
    <dbReference type="NCBI Taxonomy" id="3069689"/>
    <lineage>
        <taxon>Bacteria</taxon>
        <taxon>Pseudomonadati</taxon>
        <taxon>Acidobacteriota</taxon>
        <taxon>Terriglobia</taxon>
        <taxon>Terriglobales</taxon>
        <taxon>Acidobacteriaceae</taxon>
        <taxon>Tunturiibacter</taxon>
    </lineage>
</organism>
<dbReference type="PANTHER" id="PTHR33908">
    <property type="entry name" value="MANNOSYLTRANSFERASE YKCB-RELATED"/>
    <property type="match status" value="1"/>
</dbReference>
<evidence type="ECO:0000256" key="8">
    <source>
        <dbReference type="SAM" id="Phobius"/>
    </source>
</evidence>
<keyword evidence="2" id="KW-1003">Cell membrane</keyword>
<dbReference type="GO" id="GO:0005886">
    <property type="term" value="C:plasma membrane"/>
    <property type="evidence" value="ECO:0007669"/>
    <property type="project" value="UniProtKB-SubCell"/>
</dbReference>
<evidence type="ECO:0000256" key="4">
    <source>
        <dbReference type="ARBA" id="ARBA00022679"/>
    </source>
</evidence>
<dbReference type="InterPro" id="IPR050297">
    <property type="entry name" value="LipidA_mod_glycosyltrf_83"/>
</dbReference>
<dbReference type="AlphaFoldDB" id="A0AAU7Z039"/>
<keyword evidence="4 9" id="KW-0808">Transferase</keyword>
<feature type="transmembrane region" description="Helical" evidence="8">
    <location>
        <begin position="166"/>
        <end position="191"/>
    </location>
</feature>